<reference evidence="1 2" key="1">
    <citation type="submission" date="2023-03" db="EMBL/GenBank/DDBJ databases">
        <title>NovoSphingobium album sp. nov. isolated from polycyclic aromatic hydrocarbons- and heavy-metal polluted soil.</title>
        <authorList>
            <person name="Liu Z."/>
            <person name="Wang K."/>
        </authorList>
    </citation>
    <scope>NUCLEOTIDE SEQUENCE [LARGE SCALE GENOMIC DNA]</scope>
    <source>
        <strain evidence="1 2">H3SJ31-1</strain>
    </source>
</reference>
<dbReference type="EMBL" id="JARESE010000001">
    <property type="protein sequence ID" value="MDE8650192.1"/>
    <property type="molecule type" value="Genomic_DNA"/>
</dbReference>
<comment type="caution">
    <text evidence="1">The sequence shown here is derived from an EMBL/GenBank/DDBJ whole genome shotgun (WGS) entry which is preliminary data.</text>
</comment>
<dbReference type="Proteomes" id="UP001216253">
    <property type="component" value="Unassembled WGS sequence"/>
</dbReference>
<keyword evidence="2" id="KW-1185">Reference proteome</keyword>
<dbReference type="InterPro" id="IPR041374">
    <property type="entry name" value="BaeRF_family12"/>
</dbReference>
<gene>
    <name evidence="1" type="ORF">PYV00_00490</name>
</gene>
<evidence type="ECO:0000313" key="2">
    <source>
        <dbReference type="Proteomes" id="UP001216253"/>
    </source>
</evidence>
<protein>
    <submittedName>
        <fullName evidence="1">Host attachment family protein</fullName>
    </submittedName>
</protein>
<organism evidence="1 2">
    <name type="scientific">Novosphingobium album</name>
    <name type="common">ex Liu et al. 2023</name>
    <dbReference type="NCBI Taxonomy" id="3031130"/>
    <lineage>
        <taxon>Bacteria</taxon>
        <taxon>Pseudomonadati</taxon>
        <taxon>Pseudomonadota</taxon>
        <taxon>Alphaproteobacteria</taxon>
        <taxon>Sphingomonadales</taxon>
        <taxon>Sphingomonadaceae</taxon>
        <taxon>Novosphingobium</taxon>
    </lineage>
</organism>
<sequence>MKLVHDMIVLVVDGSRMLLLRNQGDEVYPDLRVIEHRQFENLPNRDLLSDAPGVDFSAGYPGRSTFEESDPHQANEDLFIAAAADTLASVAANGQDRLIVAAPPRALGELRRHYTQDVRARLVAEIDKDFTRHTVDEIARLLSVHGEPAGA</sequence>
<accession>A0ABT5WJH0</accession>
<dbReference type="RefSeq" id="WP_275226276.1">
    <property type="nucleotide sequence ID" value="NZ_JARESE010000001.1"/>
</dbReference>
<evidence type="ECO:0000313" key="1">
    <source>
        <dbReference type="EMBL" id="MDE8650192.1"/>
    </source>
</evidence>
<dbReference type="Pfam" id="PF18856">
    <property type="entry name" value="baeRF_family12"/>
    <property type="match status" value="1"/>
</dbReference>
<name>A0ABT5WJH0_9SPHN</name>
<proteinExistence type="predicted"/>